<keyword evidence="1 4" id="KW-0489">Methyltransferase</keyword>
<accession>A0A1Y1X6Y1</accession>
<reference evidence="4 5" key="2">
    <citation type="submission" date="2016-08" db="EMBL/GenBank/DDBJ databases">
        <title>Pervasive Adenine N6-methylation of Active Genes in Fungi.</title>
        <authorList>
            <consortium name="DOE Joint Genome Institute"/>
            <person name="Mondo S.J."/>
            <person name="Dannebaum R.O."/>
            <person name="Kuo R.C."/>
            <person name="Labutti K."/>
            <person name="Haridas S."/>
            <person name="Kuo A."/>
            <person name="Salamov A."/>
            <person name="Ahrendt S.R."/>
            <person name="Lipzen A."/>
            <person name="Sullivan W."/>
            <person name="Andreopoulos W.B."/>
            <person name="Clum A."/>
            <person name="Lindquist E."/>
            <person name="Daum C."/>
            <person name="Ramamoorthy G.K."/>
            <person name="Gryganskyi A."/>
            <person name="Culley D."/>
            <person name="Magnuson J.K."/>
            <person name="James T.Y."/>
            <person name="O'Malley M.A."/>
            <person name="Stajich J.E."/>
            <person name="Spatafora J.W."/>
            <person name="Visel A."/>
            <person name="Grigoriev I.V."/>
        </authorList>
    </citation>
    <scope>NUCLEOTIDE SEQUENCE [LARGE SCALE GENOMIC DNA]</scope>
    <source>
        <strain evidence="4 5">S4</strain>
    </source>
</reference>
<dbReference type="EMBL" id="MCFG01000127">
    <property type="protein sequence ID" value="ORX81074.1"/>
    <property type="molecule type" value="Genomic_DNA"/>
</dbReference>
<reference evidence="4 5" key="1">
    <citation type="submission" date="2016-08" db="EMBL/GenBank/DDBJ databases">
        <title>A Parts List for Fungal Cellulosomes Revealed by Comparative Genomics.</title>
        <authorList>
            <consortium name="DOE Joint Genome Institute"/>
            <person name="Haitjema C.H."/>
            <person name="Gilmore S.P."/>
            <person name="Henske J.K."/>
            <person name="Solomon K.V."/>
            <person name="De Groot R."/>
            <person name="Kuo A."/>
            <person name="Mondo S.J."/>
            <person name="Salamov A.A."/>
            <person name="Labutti K."/>
            <person name="Zhao Z."/>
            <person name="Chiniquy J."/>
            <person name="Barry K."/>
            <person name="Brewer H.M."/>
            <person name="Purvine S.O."/>
            <person name="Wright A.T."/>
            <person name="Boxma B."/>
            <person name="Van Alen T."/>
            <person name="Hackstein J.H."/>
            <person name="Baker S.E."/>
            <person name="Grigoriev I.V."/>
            <person name="O'Malley M.A."/>
        </authorList>
    </citation>
    <scope>NUCLEOTIDE SEQUENCE [LARGE SCALE GENOMIC DNA]</scope>
    <source>
        <strain evidence="4 5">S4</strain>
    </source>
</reference>
<dbReference type="GO" id="GO:0032259">
    <property type="term" value="P:methylation"/>
    <property type="evidence" value="ECO:0007669"/>
    <property type="project" value="UniProtKB-KW"/>
</dbReference>
<dbReference type="InterPro" id="IPR029063">
    <property type="entry name" value="SAM-dependent_MTases_sf"/>
</dbReference>
<dbReference type="Gene3D" id="3.40.50.150">
    <property type="entry name" value="Vaccinia Virus protein VP39"/>
    <property type="match status" value="1"/>
</dbReference>
<evidence type="ECO:0000256" key="2">
    <source>
        <dbReference type="ARBA" id="ARBA00022679"/>
    </source>
</evidence>
<dbReference type="InterPro" id="IPR051052">
    <property type="entry name" value="Diverse_substrate_MTase"/>
</dbReference>
<evidence type="ECO:0000259" key="3">
    <source>
        <dbReference type="Pfam" id="PF13649"/>
    </source>
</evidence>
<dbReference type="GO" id="GO:0008168">
    <property type="term" value="F:methyltransferase activity"/>
    <property type="evidence" value="ECO:0007669"/>
    <property type="project" value="UniProtKB-KW"/>
</dbReference>
<comment type="caution">
    <text evidence="4">The sequence shown here is derived from an EMBL/GenBank/DDBJ whole genome shotgun (WGS) entry which is preliminary data.</text>
</comment>
<dbReference type="Proteomes" id="UP000193944">
    <property type="component" value="Unassembled WGS sequence"/>
</dbReference>
<dbReference type="AlphaFoldDB" id="A0A1Y1X6Y1"/>
<name>A0A1Y1X6Y1_9FUNG</name>
<dbReference type="CDD" id="cd02440">
    <property type="entry name" value="AdoMet_MTases"/>
    <property type="match status" value="1"/>
</dbReference>
<dbReference type="Pfam" id="PF13649">
    <property type="entry name" value="Methyltransf_25"/>
    <property type="match status" value="1"/>
</dbReference>
<evidence type="ECO:0000313" key="5">
    <source>
        <dbReference type="Proteomes" id="UP000193944"/>
    </source>
</evidence>
<feature type="domain" description="Methyltransferase" evidence="3">
    <location>
        <begin position="49"/>
        <end position="140"/>
    </location>
</feature>
<sequence length="264" mass="30721">MIVDNRIDKGKAFDWGKTSEDYAKFRDIYPSEFYEKLVSRNIGVKDQYILDIATGTGVLPRNMYNYGAKWIGTDISENQIEQAKILAKNDNMNIEFSACSTEELDFPENTFDIITACQCFWYFDYKVVAPKLAKMLKKGGKFVVLCMEWLPFEDKIAGASEEVILKYSPNWSGAGEIKKPISVPEEFKEYFDIEYHEEYDLFVPFTRETWHGRIRACRGVGASLNDDELRKWNKEHWDLMLNIAPEGEFKIHHYAAILELKVKK</sequence>
<evidence type="ECO:0000313" key="4">
    <source>
        <dbReference type="EMBL" id="ORX81074.1"/>
    </source>
</evidence>
<keyword evidence="2 4" id="KW-0808">Transferase</keyword>
<proteinExistence type="predicted"/>
<dbReference type="InterPro" id="IPR041698">
    <property type="entry name" value="Methyltransf_25"/>
</dbReference>
<dbReference type="PANTHER" id="PTHR44942:SF4">
    <property type="entry name" value="METHYLTRANSFERASE TYPE 11 DOMAIN-CONTAINING PROTEIN"/>
    <property type="match status" value="1"/>
</dbReference>
<evidence type="ECO:0000256" key="1">
    <source>
        <dbReference type="ARBA" id="ARBA00022603"/>
    </source>
</evidence>
<keyword evidence="5" id="KW-1185">Reference proteome</keyword>
<organism evidence="4 5">
    <name type="scientific">Anaeromyces robustus</name>
    <dbReference type="NCBI Taxonomy" id="1754192"/>
    <lineage>
        <taxon>Eukaryota</taxon>
        <taxon>Fungi</taxon>
        <taxon>Fungi incertae sedis</taxon>
        <taxon>Chytridiomycota</taxon>
        <taxon>Chytridiomycota incertae sedis</taxon>
        <taxon>Neocallimastigomycetes</taxon>
        <taxon>Neocallimastigales</taxon>
        <taxon>Neocallimastigaceae</taxon>
        <taxon>Anaeromyces</taxon>
    </lineage>
</organism>
<dbReference type="PANTHER" id="PTHR44942">
    <property type="entry name" value="METHYLTRANSF_11 DOMAIN-CONTAINING PROTEIN"/>
    <property type="match status" value="1"/>
</dbReference>
<dbReference type="OrthoDB" id="66144at2759"/>
<protein>
    <submittedName>
        <fullName evidence="4">Methyltransferase domain protein</fullName>
    </submittedName>
</protein>
<gene>
    <name evidence="4" type="ORF">BCR32DRAFT_327433</name>
</gene>
<dbReference type="SUPFAM" id="SSF53335">
    <property type="entry name" value="S-adenosyl-L-methionine-dependent methyltransferases"/>
    <property type="match status" value="1"/>
</dbReference>
<dbReference type="STRING" id="1754192.A0A1Y1X6Y1"/>